<dbReference type="InterPro" id="IPR052972">
    <property type="entry name" value="Sacsin_chaperone_reg"/>
</dbReference>
<dbReference type="PANTHER" id="PTHR15600:SF42">
    <property type="entry name" value="SACSIN"/>
    <property type="match status" value="1"/>
</dbReference>
<name>A0A8H4ENU9_GIGMA</name>
<comment type="caution">
    <text evidence="1">The sequence shown here is derived from an EMBL/GenBank/DDBJ whole genome shotgun (WGS) entry which is preliminary data.</text>
</comment>
<dbReference type="Gene3D" id="3.30.710.10">
    <property type="entry name" value="Potassium Channel Kv1.1, Chain A"/>
    <property type="match status" value="1"/>
</dbReference>
<sequence length="483" mass="57236">MSTLLSTADTKWCDNLTYVRDIIAPNMESIPLNLQDTYLKFLTEIFSEVDNINRVKDYLKDLKFVPNKHFNLFYARDLYDQCHQLFKFIYNDRFLQNRLQDNSKSLKVLEDIGLKKNVNEYLFIRCAKEIATKFEKSKENKDNLSNLRNIKNSAKKAVFYFYNHPELKFSESEWIELANIKFVPISKFKFGSNKFLNDLYTRYSHYGESSDNELECFKNICHPKYVSLAWTQLAFFEDEPPEENYWEEQKSSFPRGLRRLQIFLNSTDPFDSQSWVTATKLDLSLEKDFSLKRRAVVEHLTQYQNLLKLAGVNSPDIPIWNKPEPIEENSKIFFKSLTTNFYIQEFDDIDPDSFRILLRWLYGESLSQAIQNNGKKYDDGTFQVYQDFLIAYKKFNIESIKGLIEYKLVMYMNEDLINDNLEKVKELAEDYSLEDLLKYCEKIETIMSEENDKETESQEADIDGNNKNNVAKRRSILKSLKIR</sequence>
<evidence type="ECO:0000313" key="2">
    <source>
        <dbReference type="Proteomes" id="UP000439903"/>
    </source>
</evidence>
<proteinExistence type="predicted"/>
<dbReference type="InterPro" id="IPR011333">
    <property type="entry name" value="SKP1/BTB/POZ_sf"/>
</dbReference>
<protein>
    <submittedName>
        <fullName evidence="1">Putative Sacsin</fullName>
    </submittedName>
</protein>
<dbReference type="Proteomes" id="UP000439903">
    <property type="component" value="Unassembled WGS sequence"/>
</dbReference>
<reference evidence="1 2" key="1">
    <citation type="journal article" date="2019" name="Environ. Microbiol.">
        <title>At the nexus of three kingdoms: the genome of the mycorrhizal fungus Gigaspora margarita provides insights into plant, endobacterial and fungal interactions.</title>
        <authorList>
            <person name="Venice F."/>
            <person name="Ghignone S."/>
            <person name="Salvioli di Fossalunga A."/>
            <person name="Amselem J."/>
            <person name="Novero M."/>
            <person name="Xianan X."/>
            <person name="Sedzielewska Toro K."/>
            <person name="Morin E."/>
            <person name="Lipzen A."/>
            <person name="Grigoriev I.V."/>
            <person name="Henrissat B."/>
            <person name="Martin F.M."/>
            <person name="Bonfante P."/>
        </authorList>
    </citation>
    <scope>NUCLEOTIDE SEQUENCE [LARGE SCALE GENOMIC DNA]</scope>
    <source>
        <strain evidence="1 2">BEG34</strain>
    </source>
</reference>
<evidence type="ECO:0000313" key="1">
    <source>
        <dbReference type="EMBL" id="KAF0525833.1"/>
    </source>
</evidence>
<gene>
    <name evidence="1" type="ORF">F8M41_014324</name>
</gene>
<accession>A0A8H4ENU9</accession>
<dbReference type="PANTHER" id="PTHR15600">
    <property type="entry name" value="SACSIN"/>
    <property type="match status" value="1"/>
</dbReference>
<dbReference type="OrthoDB" id="2412294at2759"/>
<dbReference type="AlphaFoldDB" id="A0A8H4ENU9"/>
<dbReference type="EMBL" id="WTPW01000294">
    <property type="protein sequence ID" value="KAF0525833.1"/>
    <property type="molecule type" value="Genomic_DNA"/>
</dbReference>
<dbReference type="GO" id="GO:0030544">
    <property type="term" value="F:Hsp70 protein binding"/>
    <property type="evidence" value="ECO:0007669"/>
    <property type="project" value="TreeGrafter"/>
</dbReference>
<organism evidence="1 2">
    <name type="scientific">Gigaspora margarita</name>
    <dbReference type="NCBI Taxonomy" id="4874"/>
    <lineage>
        <taxon>Eukaryota</taxon>
        <taxon>Fungi</taxon>
        <taxon>Fungi incertae sedis</taxon>
        <taxon>Mucoromycota</taxon>
        <taxon>Glomeromycotina</taxon>
        <taxon>Glomeromycetes</taxon>
        <taxon>Diversisporales</taxon>
        <taxon>Gigasporaceae</taxon>
        <taxon>Gigaspora</taxon>
    </lineage>
</organism>
<keyword evidence="2" id="KW-1185">Reference proteome</keyword>